<evidence type="ECO:0000313" key="3">
    <source>
        <dbReference type="Proteomes" id="UP000241818"/>
    </source>
</evidence>
<accession>A0A2T3BFZ5</accession>
<feature type="compositionally biased region" description="Low complexity" evidence="1">
    <location>
        <begin position="41"/>
        <end position="62"/>
    </location>
</feature>
<protein>
    <submittedName>
        <fullName evidence="2">Uncharacterized protein</fullName>
    </submittedName>
</protein>
<proteinExistence type="predicted"/>
<evidence type="ECO:0000313" key="2">
    <source>
        <dbReference type="EMBL" id="PSS28336.1"/>
    </source>
</evidence>
<dbReference type="Proteomes" id="UP000241818">
    <property type="component" value="Unassembled WGS sequence"/>
</dbReference>
<dbReference type="GeneID" id="36574307"/>
<evidence type="ECO:0000256" key="1">
    <source>
        <dbReference type="SAM" id="MobiDB-lite"/>
    </source>
</evidence>
<dbReference type="RefSeq" id="XP_024725861.1">
    <property type="nucleotide sequence ID" value="XM_024866226.1"/>
</dbReference>
<name>A0A2T3BFZ5_AMORE</name>
<dbReference type="InParanoid" id="A0A2T3BFZ5"/>
<feature type="compositionally biased region" description="Polar residues" evidence="1">
    <location>
        <begin position="1"/>
        <end position="16"/>
    </location>
</feature>
<dbReference type="STRING" id="857342.A0A2T3BFZ5"/>
<feature type="region of interest" description="Disordered" evidence="1">
    <location>
        <begin position="1"/>
        <end position="62"/>
    </location>
</feature>
<dbReference type="AlphaFoldDB" id="A0A2T3BFZ5"/>
<organism evidence="2 3">
    <name type="scientific">Amorphotheca resinae ATCC 22711</name>
    <dbReference type="NCBI Taxonomy" id="857342"/>
    <lineage>
        <taxon>Eukaryota</taxon>
        <taxon>Fungi</taxon>
        <taxon>Dikarya</taxon>
        <taxon>Ascomycota</taxon>
        <taxon>Pezizomycotina</taxon>
        <taxon>Leotiomycetes</taxon>
        <taxon>Helotiales</taxon>
        <taxon>Amorphothecaceae</taxon>
        <taxon>Amorphotheca</taxon>
    </lineage>
</organism>
<dbReference type="EMBL" id="KZ679006">
    <property type="protein sequence ID" value="PSS28336.1"/>
    <property type="molecule type" value="Genomic_DNA"/>
</dbReference>
<reference evidence="2 3" key="1">
    <citation type="journal article" date="2018" name="New Phytol.">
        <title>Comparative genomics and transcriptomics depict ericoid mycorrhizal fungi as versatile saprotrophs and plant mutualists.</title>
        <authorList>
            <person name="Martino E."/>
            <person name="Morin E."/>
            <person name="Grelet G.A."/>
            <person name="Kuo A."/>
            <person name="Kohler A."/>
            <person name="Daghino S."/>
            <person name="Barry K.W."/>
            <person name="Cichocki N."/>
            <person name="Clum A."/>
            <person name="Dockter R.B."/>
            <person name="Hainaut M."/>
            <person name="Kuo R.C."/>
            <person name="LaButti K."/>
            <person name="Lindahl B.D."/>
            <person name="Lindquist E.A."/>
            <person name="Lipzen A."/>
            <person name="Khouja H.R."/>
            <person name="Magnuson J."/>
            <person name="Murat C."/>
            <person name="Ohm R.A."/>
            <person name="Singer S.W."/>
            <person name="Spatafora J.W."/>
            <person name="Wang M."/>
            <person name="Veneault-Fourrey C."/>
            <person name="Henrissat B."/>
            <person name="Grigoriev I.V."/>
            <person name="Martin F.M."/>
            <person name="Perotto S."/>
        </authorList>
    </citation>
    <scope>NUCLEOTIDE SEQUENCE [LARGE SCALE GENOMIC DNA]</scope>
    <source>
        <strain evidence="2 3">ATCC 22711</strain>
    </source>
</reference>
<keyword evidence="3" id="KW-1185">Reference proteome</keyword>
<sequence>MKQSRNNGNEFQSAEANSIVGPSRPIDAAGDESSLLPNTKAPEPNSSSTNPTTTAALASASAPSPSVQTHDLLIAANAELLKLEITYGFFSNLYISLPPAAYAPVRARGSILYHVWNSSWRLGKPSVLISEKSKHGKPVASMILRWGRADLFSVGSTESEMRWESLHRTSVWTHSRFEFEWDFGKEAGGRRRFVWRRLLKDPWTDQPDLELRELFESGVPGMRGWMGKEVLALYSGMHWHRWRRRGGFVIRRVFAKLPDSRPLKLEDMGDWEVVILVTALGIVEAARRRANNRRQAVMPPPSLIEKLI</sequence>
<gene>
    <name evidence="2" type="ORF">M430DRAFT_32752</name>
</gene>